<dbReference type="InterPro" id="IPR036051">
    <property type="entry name" value="KRAB_dom_sf"/>
</dbReference>
<proteinExistence type="predicted"/>
<evidence type="ECO:0000313" key="3">
    <source>
        <dbReference type="Proteomes" id="UP000694520"/>
    </source>
</evidence>
<keyword evidence="3" id="KW-1185">Reference proteome</keyword>
<dbReference type="Proteomes" id="UP000694520">
    <property type="component" value="Chromosome 20"/>
</dbReference>
<dbReference type="CDD" id="cd07765">
    <property type="entry name" value="KRAB_A-box"/>
    <property type="match status" value="1"/>
</dbReference>
<evidence type="ECO:0000259" key="1">
    <source>
        <dbReference type="PROSITE" id="PS50805"/>
    </source>
</evidence>
<dbReference type="GO" id="GO:0006355">
    <property type="term" value="P:regulation of DNA-templated transcription"/>
    <property type="evidence" value="ECO:0007669"/>
    <property type="project" value="InterPro"/>
</dbReference>
<dbReference type="SUPFAM" id="SSF109640">
    <property type="entry name" value="KRAB domain (Kruppel-associated box)"/>
    <property type="match status" value="1"/>
</dbReference>
<dbReference type="SMART" id="SM00349">
    <property type="entry name" value="KRAB"/>
    <property type="match status" value="1"/>
</dbReference>
<reference evidence="2" key="2">
    <citation type="submission" date="2025-08" db="UniProtKB">
        <authorList>
            <consortium name="Ensembl"/>
        </authorList>
    </citation>
    <scope>IDENTIFICATION</scope>
</reference>
<dbReference type="AlphaFoldDB" id="A0A8B9XU89"/>
<reference evidence="2" key="3">
    <citation type="submission" date="2025-09" db="UniProtKB">
        <authorList>
            <consortium name="Ensembl"/>
        </authorList>
    </citation>
    <scope>IDENTIFICATION</scope>
</reference>
<evidence type="ECO:0000313" key="2">
    <source>
        <dbReference type="Ensembl" id="ENSBGRP00000024672.1"/>
    </source>
</evidence>
<dbReference type="PROSITE" id="PS50805">
    <property type="entry name" value="KRAB"/>
    <property type="match status" value="1"/>
</dbReference>
<dbReference type="GeneTree" id="ENSGT01030000234846"/>
<sequence length="47" mass="5537">MALSQAQLTFKDMFIDFTPEEWECLNPAQRTLYKDVMVETLRNLLSV</sequence>
<dbReference type="InterPro" id="IPR001909">
    <property type="entry name" value="KRAB"/>
</dbReference>
<dbReference type="PANTHER" id="PTHR23232:SF157">
    <property type="entry name" value="ZINC FINGER PROTEIN 525"/>
    <property type="match status" value="1"/>
</dbReference>
<protein>
    <recommendedName>
        <fullName evidence="1">KRAB domain-containing protein</fullName>
    </recommendedName>
</protein>
<feature type="domain" description="KRAB" evidence="1">
    <location>
        <begin position="8"/>
        <end position="47"/>
    </location>
</feature>
<dbReference type="PANTHER" id="PTHR23232">
    <property type="entry name" value="KRAB DOMAIN C2H2 ZINC FINGER"/>
    <property type="match status" value="1"/>
</dbReference>
<dbReference type="Gene3D" id="6.10.140.140">
    <property type="match status" value="1"/>
</dbReference>
<name>A0A8B9XU89_BOSMU</name>
<dbReference type="Ensembl" id="ENSBGRT00000028460.1">
    <property type="protein sequence ID" value="ENSBGRP00000024672.1"/>
    <property type="gene ID" value="ENSBGRG00000015488.1"/>
</dbReference>
<dbReference type="Pfam" id="PF01352">
    <property type="entry name" value="KRAB"/>
    <property type="match status" value="1"/>
</dbReference>
<dbReference type="InterPro" id="IPR050169">
    <property type="entry name" value="Krueppel_C2H2_ZnF"/>
</dbReference>
<accession>A0A8B9XU89</accession>
<reference evidence="2" key="1">
    <citation type="submission" date="2019-05" db="EMBL/GenBank/DDBJ databases">
        <authorList>
            <person name="Zhang S."/>
            <person name="Liu J."/>
        </authorList>
    </citation>
    <scope>NUCLEOTIDE SEQUENCE [LARGE SCALE GENOMIC DNA]</scope>
</reference>
<organism evidence="2 3">
    <name type="scientific">Bos mutus grunniens</name>
    <name type="common">Wild yak</name>
    <name type="synonym">Bos grunniens</name>
    <dbReference type="NCBI Taxonomy" id="30521"/>
    <lineage>
        <taxon>Eukaryota</taxon>
        <taxon>Metazoa</taxon>
        <taxon>Chordata</taxon>
        <taxon>Craniata</taxon>
        <taxon>Vertebrata</taxon>
        <taxon>Euteleostomi</taxon>
        <taxon>Mammalia</taxon>
        <taxon>Eutheria</taxon>
        <taxon>Laurasiatheria</taxon>
        <taxon>Artiodactyla</taxon>
        <taxon>Ruminantia</taxon>
        <taxon>Pecora</taxon>
        <taxon>Bovidae</taxon>
        <taxon>Bovinae</taxon>
        <taxon>Bos</taxon>
    </lineage>
</organism>